<dbReference type="EMBL" id="LT838813">
    <property type="protein sequence ID" value="SMD44862.1"/>
    <property type="molecule type" value="Genomic_DNA"/>
</dbReference>
<accession>A0A1W2H882</accession>
<dbReference type="Proteomes" id="UP000192333">
    <property type="component" value="Chromosome I"/>
</dbReference>
<keyword evidence="2" id="KW-1185">Reference proteome</keyword>
<evidence type="ECO:0000313" key="1">
    <source>
        <dbReference type="EMBL" id="SMD44862.1"/>
    </source>
</evidence>
<evidence type="ECO:0000313" key="2">
    <source>
        <dbReference type="Proteomes" id="UP000192333"/>
    </source>
</evidence>
<dbReference type="STRING" id="758820.SAMN00777080_3498"/>
<reference evidence="2" key="1">
    <citation type="submission" date="2017-04" db="EMBL/GenBank/DDBJ databases">
        <authorList>
            <person name="Varghese N."/>
            <person name="Submissions S."/>
        </authorList>
    </citation>
    <scope>NUCLEOTIDE SEQUENCE [LARGE SCALE GENOMIC DNA]</scope>
    <source>
        <strain evidence="2">DSM 16537</strain>
    </source>
</reference>
<dbReference type="RefSeq" id="WP_084121642.1">
    <property type="nucleotide sequence ID" value="NZ_LT838813.1"/>
</dbReference>
<name>A0A1W2H882_9BACT</name>
<gene>
    <name evidence="1" type="ORF">SAMN00777080_3498</name>
</gene>
<protein>
    <submittedName>
        <fullName evidence="1">Uncharacterized protein</fullName>
    </submittedName>
</protein>
<organism evidence="1 2">
    <name type="scientific">Aquiflexum balticum DSM 16537</name>
    <dbReference type="NCBI Taxonomy" id="758820"/>
    <lineage>
        <taxon>Bacteria</taxon>
        <taxon>Pseudomonadati</taxon>
        <taxon>Bacteroidota</taxon>
        <taxon>Cytophagia</taxon>
        <taxon>Cytophagales</taxon>
        <taxon>Cyclobacteriaceae</taxon>
        <taxon>Aquiflexum</taxon>
    </lineage>
</organism>
<dbReference type="AlphaFoldDB" id="A0A1W2H882"/>
<proteinExistence type="predicted"/>
<sequence length="414" mass="48278">MINQEDTIRGFYNPNFFSVYFDGKFYEDISKMQPLDLGTFAHEYLHFLQNLTTLYGLKHGIFYYQFLFETKDYFSKSSSISIPLKLDFLSERLKKGKQQFDFYDGTKISENVKYENYDVKVVSRNLLGDLHSIVEIEFINNDHKPKSIVFGGICVKESMARMFQLEFDSAAEAFNIPYDTADLIVSKINPCLINERQKIFVYLYLSLFSNNPGLTFYKLILDSKKDFYLSAREIYRNFFKTTSVTGKLKKDVPLKEYFKEVLKEFRLLLDLHSTGKIDHFNKLFENIDCMFSSEGITFLEILINQEIGNIEKLQFLINQFGIPSIRTSDGCLHFSGEGENPAIEFVDFMAQHVVIERLFKSKVDRKVCSMFAICIEENDLVDECCDEQQWKRTVPCPFKVISDSWGLNAKIIDD</sequence>
<dbReference type="OrthoDB" id="6402335at2"/>